<dbReference type="InterPro" id="IPR036179">
    <property type="entry name" value="Ig-like_dom_sf"/>
</dbReference>
<keyword evidence="5" id="KW-0722">Serine protease inhibitor</keyword>
<dbReference type="Pfam" id="PF07679">
    <property type="entry name" value="I-set"/>
    <property type="match status" value="1"/>
</dbReference>
<sequence length="225" mass="24120">DCADFEKCCANVCGLLSCVASRFPDGTLALPDGQSSASVSSGGASSCNGFLCNQQGAVCDVGGAAGIVVTCRYLLSGLWTSPLPPDTTAQPTPTSSAPFPPTLYSSPQHQAVYLGGTVSFHCDTIGHPKPDVTWEKQSECRERLVMRPDQMYGNVVITTIGQLVVYNAQTWDTGIYTCIARNSAGELRADFPLSVVRRAEREFYEEQEGGGEDEEAEVQPFSKQF</sequence>
<dbReference type="PROSITE" id="PS50835">
    <property type="entry name" value="IG_LIKE"/>
    <property type="match status" value="1"/>
</dbReference>
<proteinExistence type="predicted"/>
<dbReference type="GO" id="GO:0007179">
    <property type="term" value="P:transforming growth factor beta receptor signaling pathway"/>
    <property type="evidence" value="ECO:0007669"/>
    <property type="project" value="TreeGrafter"/>
</dbReference>
<dbReference type="AlphaFoldDB" id="A0AAD8ZTG0"/>
<evidence type="ECO:0000256" key="5">
    <source>
        <dbReference type="ARBA" id="ARBA00022900"/>
    </source>
</evidence>
<evidence type="ECO:0000256" key="4">
    <source>
        <dbReference type="ARBA" id="ARBA00022729"/>
    </source>
</evidence>
<evidence type="ECO:0000256" key="3">
    <source>
        <dbReference type="ARBA" id="ARBA00022690"/>
    </source>
</evidence>
<keyword evidence="3" id="KW-0646">Protease inhibitor</keyword>
<dbReference type="InterPro" id="IPR003598">
    <property type="entry name" value="Ig_sub2"/>
</dbReference>
<dbReference type="SUPFAM" id="SSF48726">
    <property type="entry name" value="Immunoglobulin"/>
    <property type="match status" value="1"/>
</dbReference>
<reference evidence="9" key="1">
    <citation type="submission" date="2023-03" db="EMBL/GenBank/DDBJ databases">
        <title>Electrophorus voltai genome.</title>
        <authorList>
            <person name="Bian C."/>
        </authorList>
    </citation>
    <scope>NUCLEOTIDE SEQUENCE</scope>
    <source>
        <strain evidence="9">CB-2022</strain>
        <tissue evidence="9">Muscle</tissue>
    </source>
</reference>
<organism evidence="9 10">
    <name type="scientific">Electrophorus voltai</name>
    <dbReference type="NCBI Taxonomy" id="2609070"/>
    <lineage>
        <taxon>Eukaryota</taxon>
        <taxon>Metazoa</taxon>
        <taxon>Chordata</taxon>
        <taxon>Craniata</taxon>
        <taxon>Vertebrata</taxon>
        <taxon>Euteleostomi</taxon>
        <taxon>Actinopterygii</taxon>
        <taxon>Neopterygii</taxon>
        <taxon>Teleostei</taxon>
        <taxon>Ostariophysi</taxon>
        <taxon>Gymnotiformes</taxon>
        <taxon>Gymnotoidei</taxon>
        <taxon>Gymnotidae</taxon>
        <taxon>Electrophorus</taxon>
    </lineage>
</organism>
<dbReference type="PANTHER" id="PTHR45938:SF6">
    <property type="entry name" value="WAP, KAZAL, IMMUNOGLOBULIN, KUNITZ AND NTR DOMAIN-CONTAINING PROTEIN 1"/>
    <property type="match status" value="1"/>
</dbReference>
<dbReference type="InterPro" id="IPR007110">
    <property type="entry name" value="Ig-like_dom"/>
</dbReference>
<dbReference type="GO" id="GO:0048019">
    <property type="term" value="F:receptor antagonist activity"/>
    <property type="evidence" value="ECO:0007669"/>
    <property type="project" value="TreeGrafter"/>
</dbReference>
<name>A0AAD8ZTG0_9TELE</name>
<dbReference type="SMART" id="SM00408">
    <property type="entry name" value="IGc2"/>
    <property type="match status" value="1"/>
</dbReference>
<evidence type="ECO:0000313" key="9">
    <source>
        <dbReference type="EMBL" id="KAK1803180.1"/>
    </source>
</evidence>
<evidence type="ECO:0000256" key="7">
    <source>
        <dbReference type="SAM" id="MobiDB-lite"/>
    </source>
</evidence>
<keyword evidence="6" id="KW-1015">Disulfide bond</keyword>
<protein>
    <recommendedName>
        <fullName evidence="8">Ig-like domain-containing protein</fullName>
    </recommendedName>
</protein>
<keyword evidence="2" id="KW-0964">Secreted</keyword>
<keyword evidence="4" id="KW-0732">Signal</keyword>
<dbReference type="InterPro" id="IPR013783">
    <property type="entry name" value="Ig-like_fold"/>
</dbReference>
<dbReference type="GO" id="GO:0004867">
    <property type="term" value="F:serine-type endopeptidase inhibitor activity"/>
    <property type="evidence" value="ECO:0007669"/>
    <property type="project" value="UniProtKB-KW"/>
</dbReference>
<comment type="caution">
    <text evidence="9">The sequence shown here is derived from an EMBL/GenBank/DDBJ whole genome shotgun (WGS) entry which is preliminary data.</text>
</comment>
<evidence type="ECO:0000313" key="10">
    <source>
        <dbReference type="Proteomes" id="UP001239994"/>
    </source>
</evidence>
<dbReference type="PANTHER" id="PTHR45938">
    <property type="entry name" value="ACP24A4-RELATED"/>
    <property type="match status" value="1"/>
</dbReference>
<evidence type="ECO:0000259" key="8">
    <source>
        <dbReference type="PROSITE" id="PS50835"/>
    </source>
</evidence>
<dbReference type="GO" id="GO:0005615">
    <property type="term" value="C:extracellular space"/>
    <property type="evidence" value="ECO:0007669"/>
    <property type="project" value="TreeGrafter"/>
</dbReference>
<accession>A0AAD8ZTG0</accession>
<evidence type="ECO:0000256" key="1">
    <source>
        <dbReference type="ARBA" id="ARBA00004613"/>
    </source>
</evidence>
<feature type="non-terminal residue" evidence="9">
    <location>
        <position position="1"/>
    </location>
</feature>
<keyword evidence="10" id="KW-1185">Reference proteome</keyword>
<dbReference type="Proteomes" id="UP001239994">
    <property type="component" value="Unassembled WGS sequence"/>
</dbReference>
<gene>
    <name evidence="9" type="ORF">P4O66_021704</name>
</gene>
<dbReference type="InterPro" id="IPR003599">
    <property type="entry name" value="Ig_sub"/>
</dbReference>
<dbReference type="FunFam" id="2.60.40.10:FF:000473">
    <property type="entry name" value="WAP, Kazal, immunoglobulin, Kunitz and NTR domain-containing protein 2"/>
    <property type="match status" value="1"/>
</dbReference>
<dbReference type="SMART" id="SM00409">
    <property type="entry name" value="IG"/>
    <property type="match status" value="1"/>
</dbReference>
<dbReference type="EMBL" id="JAROKS010000006">
    <property type="protein sequence ID" value="KAK1803180.1"/>
    <property type="molecule type" value="Genomic_DNA"/>
</dbReference>
<comment type="subcellular location">
    <subcellularLocation>
        <location evidence="1">Secreted</location>
    </subcellularLocation>
</comment>
<dbReference type="GO" id="GO:0050431">
    <property type="term" value="F:transforming growth factor beta binding"/>
    <property type="evidence" value="ECO:0007669"/>
    <property type="project" value="TreeGrafter"/>
</dbReference>
<feature type="domain" description="Ig-like" evidence="8">
    <location>
        <begin position="101"/>
        <end position="194"/>
    </location>
</feature>
<dbReference type="Gene3D" id="2.60.40.10">
    <property type="entry name" value="Immunoglobulins"/>
    <property type="match status" value="1"/>
</dbReference>
<evidence type="ECO:0000256" key="6">
    <source>
        <dbReference type="ARBA" id="ARBA00023157"/>
    </source>
</evidence>
<dbReference type="InterPro" id="IPR013098">
    <property type="entry name" value="Ig_I-set"/>
</dbReference>
<evidence type="ECO:0000256" key="2">
    <source>
        <dbReference type="ARBA" id="ARBA00022525"/>
    </source>
</evidence>
<feature type="region of interest" description="Disordered" evidence="7">
    <location>
        <begin position="203"/>
        <end position="225"/>
    </location>
</feature>
<feature type="compositionally biased region" description="Acidic residues" evidence="7">
    <location>
        <begin position="205"/>
        <end position="217"/>
    </location>
</feature>